<evidence type="ECO:0000256" key="2">
    <source>
        <dbReference type="ARBA" id="ARBA00004496"/>
    </source>
</evidence>
<dbReference type="PANTHER" id="PTHR22594">
    <property type="entry name" value="ASPARTYL/LYSYL-TRNA SYNTHETASE"/>
    <property type="match status" value="1"/>
</dbReference>
<dbReference type="EC" id="6.1.1.22" evidence="5"/>
<keyword evidence="6" id="KW-0963">Cytoplasm</keyword>
<evidence type="ECO:0000313" key="23">
    <source>
        <dbReference type="EMBL" id="KYM87829.1"/>
    </source>
</evidence>
<dbReference type="GO" id="GO:0005737">
    <property type="term" value="C:cytoplasm"/>
    <property type="evidence" value="ECO:0007669"/>
    <property type="project" value="UniProtKB-SubCell"/>
</dbReference>
<feature type="domain" description="Aminoacyl-transfer RNA synthetases class-II family profile" evidence="22">
    <location>
        <begin position="1521"/>
        <end position="1813"/>
    </location>
</feature>
<feature type="compositionally biased region" description="Basic and acidic residues" evidence="21">
    <location>
        <begin position="1169"/>
        <end position="1181"/>
    </location>
</feature>
<comment type="similarity">
    <text evidence="3">Belongs to the SLX4 family.</text>
</comment>
<evidence type="ECO:0000256" key="18">
    <source>
        <dbReference type="ARBA" id="ARBA00039867"/>
    </source>
</evidence>
<proteinExistence type="inferred from homology"/>
<dbReference type="GO" id="GO:0005524">
    <property type="term" value="F:ATP binding"/>
    <property type="evidence" value="ECO:0007669"/>
    <property type="project" value="UniProtKB-KW"/>
</dbReference>
<dbReference type="PRINTS" id="PR01042">
    <property type="entry name" value="TRNASYNTHASP"/>
</dbReference>
<evidence type="ECO:0000256" key="3">
    <source>
        <dbReference type="ARBA" id="ARBA00006661"/>
    </source>
</evidence>
<keyword evidence="10" id="KW-0067">ATP-binding</keyword>
<comment type="catalytic activity">
    <reaction evidence="19">
        <text>tRNA(Asn) + L-asparagine + ATP = L-asparaginyl-tRNA(Asn) + AMP + diphosphate + H(+)</text>
        <dbReference type="Rhea" id="RHEA:11180"/>
        <dbReference type="Rhea" id="RHEA-COMP:9659"/>
        <dbReference type="Rhea" id="RHEA-COMP:9674"/>
        <dbReference type="ChEBI" id="CHEBI:15378"/>
        <dbReference type="ChEBI" id="CHEBI:30616"/>
        <dbReference type="ChEBI" id="CHEBI:33019"/>
        <dbReference type="ChEBI" id="CHEBI:58048"/>
        <dbReference type="ChEBI" id="CHEBI:78442"/>
        <dbReference type="ChEBI" id="CHEBI:78515"/>
        <dbReference type="ChEBI" id="CHEBI:456215"/>
        <dbReference type="EC" id="6.1.1.22"/>
    </reaction>
</comment>
<evidence type="ECO:0000256" key="10">
    <source>
        <dbReference type="ARBA" id="ARBA00022840"/>
    </source>
</evidence>
<evidence type="ECO:0000256" key="11">
    <source>
        <dbReference type="ARBA" id="ARBA00022917"/>
    </source>
</evidence>
<evidence type="ECO:0000256" key="7">
    <source>
        <dbReference type="ARBA" id="ARBA00022598"/>
    </source>
</evidence>
<keyword evidence="15" id="KW-0539">Nucleus</keyword>
<feature type="compositionally biased region" description="Basic and acidic residues" evidence="21">
    <location>
        <begin position="16"/>
        <end position="29"/>
    </location>
</feature>
<dbReference type="CDD" id="cd04323">
    <property type="entry name" value="AsnRS_cyto_like_N"/>
    <property type="match status" value="1"/>
</dbReference>
<evidence type="ECO:0000256" key="8">
    <source>
        <dbReference type="ARBA" id="ARBA00022741"/>
    </source>
</evidence>
<dbReference type="InterPro" id="IPR048952">
    <property type="entry name" value="AsnRS_N"/>
</dbReference>
<keyword evidence="9" id="KW-0227">DNA damage</keyword>
<accession>A0A195BNM5</accession>
<dbReference type="CDD" id="cd22999">
    <property type="entry name" value="SAP_SLX4"/>
    <property type="match status" value="1"/>
</dbReference>
<evidence type="ECO:0000256" key="16">
    <source>
        <dbReference type="ARBA" id="ARBA00029496"/>
    </source>
</evidence>
<dbReference type="PANTHER" id="PTHR22594:SF16">
    <property type="entry name" value="ASPARAGINE--TRNA LIGASE, CYTOPLASMIC"/>
    <property type="match status" value="1"/>
</dbReference>
<dbReference type="SUPFAM" id="SSF55681">
    <property type="entry name" value="Class II aaRS and biotin synthetases"/>
    <property type="match status" value="1"/>
</dbReference>
<dbReference type="Gene3D" id="3.30.930.10">
    <property type="entry name" value="Bira Bifunctional Protein, Domain 2"/>
    <property type="match status" value="1"/>
</dbReference>
<comment type="subcellular location">
    <subcellularLocation>
        <location evidence="2">Cytoplasm</location>
    </subcellularLocation>
    <subcellularLocation>
        <location evidence="1">Nucleus</location>
    </subcellularLocation>
</comment>
<feature type="coiled-coil region" evidence="20">
    <location>
        <begin position="1348"/>
        <end position="1378"/>
    </location>
</feature>
<protein>
    <recommendedName>
        <fullName evidence="18">Asparagine--tRNA ligase, cytoplasmic</fullName>
        <ecNumber evidence="5">6.1.1.22</ecNumber>
    </recommendedName>
    <alternativeName>
        <fullName evidence="17">Asparaginyl-tRNA synthetase</fullName>
    </alternativeName>
    <alternativeName>
        <fullName evidence="16">Structure-specific endonuclease subunit SLX4</fullName>
    </alternativeName>
</protein>
<reference evidence="23 24" key="1">
    <citation type="submission" date="2015-09" db="EMBL/GenBank/DDBJ databases">
        <title>Atta colombica WGS genome.</title>
        <authorList>
            <person name="Nygaard S."/>
            <person name="Hu H."/>
            <person name="Boomsma J."/>
            <person name="Zhang G."/>
        </authorList>
    </citation>
    <scope>NUCLEOTIDE SEQUENCE [LARGE SCALE GENOMIC DNA]</scope>
    <source>
        <strain evidence="23">Treedump-2</strain>
        <tissue evidence="23">Whole body</tissue>
    </source>
</reference>
<evidence type="ECO:0000256" key="5">
    <source>
        <dbReference type="ARBA" id="ARBA00012816"/>
    </source>
</evidence>
<feature type="region of interest" description="Disordered" evidence="21">
    <location>
        <begin position="1157"/>
        <end position="1207"/>
    </location>
</feature>
<dbReference type="InterPro" id="IPR004364">
    <property type="entry name" value="Aa-tRNA-synt_II"/>
</dbReference>
<evidence type="ECO:0000256" key="6">
    <source>
        <dbReference type="ARBA" id="ARBA00022490"/>
    </source>
</evidence>
<dbReference type="GO" id="GO:0003676">
    <property type="term" value="F:nucleic acid binding"/>
    <property type="evidence" value="ECO:0007669"/>
    <property type="project" value="InterPro"/>
</dbReference>
<evidence type="ECO:0000256" key="20">
    <source>
        <dbReference type="SAM" id="Coils"/>
    </source>
</evidence>
<dbReference type="STRING" id="520822.A0A195BNM5"/>
<feature type="compositionally biased region" description="Polar residues" evidence="21">
    <location>
        <begin position="33"/>
        <end position="52"/>
    </location>
</feature>
<dbReference type="EMBL" id="KQ976428">
    <property type="protein sequence ID" value="KYM87829.1"/>
    <property type="molecule type" value="Genomic_DNA"/>
</dbReference>
<dbReference type="InterPro" id="IPR012340">
    <property type="entry name" value="NA-bd_OB-fold"/>
</dbReference>
<evidence type="ECO:0000256" key="13">
    <source>
        <dbReference type="ARBA" id="ARBA00023172"/>
    </source>
</evidence>
<keyword evidence="7" id="KW-0436">Ligase</keyword>
<evidence type="ECO:0000313" key="24">
    <source>
        <dbReference type="Proteomes" id="UP000078540"/>
    </source>
</evidence>
<dbReference type="SUPFAM" id="SSF50249">
    <property type="entry name" value="Nucleic acid-binding proteins"/>
    <property type="match status" value="1"/>
</dbReference>
<dbReference type="Proteomes" id="UP000078540">
    <property type="component" value="Unassembled WGS sequence"/>
</dbReference>
<evidence type="ECO:0000256" key="21">
    <source>
        <dbReference type="SAM" id="MobiDB-lite"/>
    </source>
</evidence>
<organism evidence="23 24">
    <name type="scientific">Atta colombica</name>
    <dbReference type="NCBI Taxonomy" id="520822"/>
    <lineage>
        <taxon>Eukaryota</taxon>
        <taxon>Metazoa</taxon>
        <taxon>Ecdysozoa</taxon>
        <taxon>Arthropoda</taxon>
        <taxon>Hexapoda</taxon>
        <taxon>Insecta</taxon>
        <taxon>Pterygota</taxon>
        <taxon>Neoptera</taxon>
        <taxon>Endopterygota</taxon>
        <taxon>Hymenoptera</taxon>
        <taxon>Apocrita</taxon>
        <taxon>Aculeata</taxon>
        <taxon>Formicoidea</taxon>
        <taxon>Formicidae</taxon>
        <taxon>Myrmicinae</taxon>
        <taxon>Atta</taxon>
    </lineage>
</organism>
<dbReference type="GO" id="GO:0033557">
    <property type="term" value="C:Slx1-Slx4 complex"/>
    <property type="evidence" value="ECO:0007669"/>
    <property type="project" value="InterPro"/>
</dbReference>
<keyword evidence="11" id="KW-0648">Protein biosynthesis</keyword>
<dbReference type="GO" id="GO:0006260">
    <property type="term" value="P:DNA replication"/>
    <property type="evidence" value="ECO:0007669"/>
    <property type="project" value="InterPro"/>
</dbReference>
<dbReference type="GO" id="GO:0004816">
    <property type="term" value="F:asparagine-tRNA ligase activity"/>
    <property type="evidence" value="ECO:0007669"/>
    <property type="project" value="UniProtKB-EC"/>
</dbReference>
<dbReference type="GO" id="GO:0006281">
    <property type="term" value="P:DNA repair"/>
    <property type="evidence" value="ECO:0007669"/>
    <property type="project" value="UniProtKB-KW"/>
</dbReference>
<dbReference type="Gene3D" id="3.30.1910.20">
    <property type="entry name" value="asparaginyl-tRNA synthetase, N-terminal domain"/>
    <property type="match status" value="1"/>
</dbReference>
<dbReference type="Pfam" id="PF20917">
    <property type="entry name" value="AsnRS_N"/>
    <property type="match status" value="1"/>
</dbReference>
<dbReference type="InterPro" id="IPR004522">
    <property type="entry name" value="Asn-tRNA-ligase"/>
</dbReference>
<evidence type="ECO:0000256" key="4">
    <source>
        <dbReference type="ARBA" id="ARBA00008226"/>
    </source>
</evidence>
<keyword evidence="24" id="KW-1185">Reference proteome</keyword>
<keyword evidence="8" id="KW-0547">Nucleotide-binding</keyword>
<keyword evidence="12 23" id="KW-0030">Aminoacyl-tRNA synthetase</keyword>
<evidence type="ECO:0000256" key="15">
    <source>
        <dbReference type="ARBA" id="ARBA00023242"/>
    </source>
</evidence>
<dbReference type="Pfam" id="PF01336">
    <property type="entry name" value="tRNA_anti-codon"/>
    <property type="match status" value="1"/>
</dbReference>
<dbReference type="GO" id="GO:0006310">
    <property type="term" value="P:DNA recombination"/>
    <property type="evidence" value="ECO:0007669"/>
    <property type="project" value="UniProtKB-KW"/>
</dbReference>
<comment type="similarity">
    <text evidence="4">Belongs to the class-II aminoacyl-tRNA synthetase family.</text>
</comment>
<gene>
    <name evidence="23" type="ORF">ALC53_03264</name>
</gene>
<dbReference type="FunFam" id="3.30.930.10:FF:000040">
    <property type="entry name" value="Asparagine--tRNA ligase, cytoplasmic"/>
    <property type="match status" value="1"/>
</dbReference>
<evidence type="ECO:0000256" key="19">
    <source>
        <dbReference type="ARBA" id="ARBA00047844"/>
    </source>
</evidence>
<dbReference type="FunFam" id="2.40.50.140:FF:000151">
    <property type="entry name" value="Asparagine--tRNA ligase, cytoplasmic"/>
    <property type="match status" value="1"/>
</dbReference>
<evidence type="ECO:0000259" key="22">
    <source>
        <dbReference type="PROSITE" id="PS50862"/>
    </source>
</evidence>
<dbReference type="Pfam" id="PF00152">
    <property type="entry name" value="tRNA-synt_2"/>
    <property type="match status" value="1"/>
</dbReference>
<evidence type="ECO:0000256" key="1">
    <source>
        <dbReference type="ARBA" id="ARBA00004123"/>
    </source>
</evidence>
<keyword evidence="20" id="KW-0175">Coiled coil</keyword>
<dbReference type="PROSITE" id="PS50862">
    <property type="entry name" value="AA_TRNA_LIGASE_II"/>
    <property type="match status" value="1"/>
</dbReference>
<evidence type="ECO:0000256" key="9">
    <source>
        <dbReference type="ARBA" id="ARBA00022763"/>
    </source>
</evidence>
<name>A0A195BNM5_9HYME</name>
<dbReference type="InterPro" id="IPR018574">
    <property type="entry name" value="Structure-sp_endonuc_su_Slx4"/>
</dbReference>
<keyword evidence="14" id="KW-0234">DNA repair</keyword>
<dbReference type="Gene3D" id="2.40.50.140">
    <property type="entry name" value="Nucleic acid-binding proteins"/>
    <property type="match status" value="1"/>
</dbReference>
<keyword evidence="13" id="KW-0233">DNA recombination</keyword>
<evidence type="ECO:0000256" key="14">
    <source>
        <dbReference type="ARBA" id="ARBA00023204"/>
    </source>
</evidence>
<evidence type="ECO:0000256" key="17">
    <source>
        <dbReference type="ARBA" id="ARBA00029886"/>
    </source>
</evidence>
<sequence>MDIEKNGFCKPSSLEGRLRLRKNDKESMDNKVLPNNNESNTDDTACTSQSPLDDSILDFKSPKRIHSMQSKIINSNRFPDKVKKKVLHSKPKIIINEKKSKSGKPLQSKKIRDIQQPLIESSFFKSEKKEIESPQSSTVVQTAFVCPLCFKNLKDENSQAVHMKSCATKNNMSTKKLMDAVELQERQAAERKSLGLLSAPILQDKKKSAPRKIASLDDPDLQLALALSKSLYEKEEMEKWDEVQIVAISSNPSVSDNNAECPQKATLQNFGFSSSRNVLPTNNLPTSRTKKRKPIEPTILQRRTALERERILTERIAEILMDCKDFTQRSQEKVEESNGVKEKIDIKSQLLQQLRQIENTLWDRTKLILTKDIFYVKQLLPQIIPLEKKEQKSNKTLLEGVNDDLYLLENNYAAAKNEYILQDEKDTSLKLSEEMNFKSNTLAKRETSVSPDMFDETFVMKHNDKSTVHSKDLEDSNIHILLNLLKQDADVDICNQKLSTAKPQNTKHLKLDRSTSICLKNLEQSVEINPVESNSLKFSINDMHNNFLMDISQNNISECSQDFSKIIKQKSNITLFIEEIQKENAESDALINATEMECSVQISSIKHKNPFCIDKYDNSNLQPYDNDEQSVDTEKKPSRLSIIEQCMQSYAAKNPEFYSRLSNEDVKDVKQTNNSHIDSLLSKKITESSHNNILNCTQNFTLSDERNVSEQVTTVPIVCSQHTETMNRSLSETIFDLETNEKEISMYSKYMRDHKDNSIAKYRRAISRNKSDNNLSNKSILSDFLNEDSNVNKAEKDEILTQSVLTQKDVDVIVSSDSDVESTSSNVSHILENNDSSCENIMSHSLQQSKKEIEKNKKDMTNEKNSQSFEINKFSKAMTTYLEEKKNINSAKLNPDKLNTTEIMTQKYKFNELNDAQKKESIPSPIMVSSSPDFLNNESCSPILHMEDLLQGKLCTENVSGLEACKLRKSTTFSFDFEDDIYLANVDIDKYEKQHILEKSRSFNISSIRKFNNSSTRKSNDKNNHGNIKGRDIAANYCGNLDNNVTSLTQNFTSVKKFKKKSLSEGQINTNRLRNQGVSKQFQCNYIQNIGNAKMLKITDKDVTPPPIYNDMSTPELHKEMKKYGLKVQKRSRAVKLLTHIYNELHPLMPEKTIEQQVTEISSDENEEPPLKKRNVDDNSFEKLSNSEDSENELLCSQDSNDSISPTKETLNKEMEFYETESSSVLENSSNITEAFMKLINIDKALHNKILQYEPVNIDHLRCMLQTHGFKCNLPNLMNFLDQQHGNDETGDGSESNPFKTILRAMRHANKEPFPIIYQDSRENNKKYEPASKSQLKKIQKIWVREQYKKDEKEKKLLEDEEKRLKNLGEAKSIVIEEDKTLPEAKEIKIKQAIDHRDQRVKLYGWVHRLRRQGKALMFITLRDGTGFLQCVLTDKLCQTYNALTLATEAAVQLFGILKAVPEGKNAPGGHELSVDYWELVGSSPPGGADSILNEEALPDVQLDNRHIMIRGENTSRILIMRSILTQAFRDHYKDRGYHEVTPPTLVQTQVEGGSTLFKLDYFGEIAFLTQSSQLYLETCLPAMGDVYCIAQSYRAEQSRTRRHLAEYTHIEAECPFITFDDLLDRLEDLICDVVERVLKSPLGHLVKELNPNFQMPKKPFKRMNYSDAIEYLRENNITKEDGSFYEFGEDIPEMPERKMTDAINEPIMLCRFPAEIKSFYMQRCKDDECLTESVDVLLPNVGEIVGGSMRTWDHEKLMEGYKRENIDPTPYYWYTDQRKYGSCPHGGYGLGLERLLCWLLNRYHIREVCLYPRFLERCHP</sequence>
<dbReference type="InterPro" id="IPR002312">
    <property type="entry name" value="Asp/Asn-tRNA-synth_IIb"/>
</dbReference>
<feature type="compositionally biased region" description="Polar residues" evidence="21">
    <location>
        <begin position="1195"/>
        <end position="1207"/>
    </location>
</feature>
<dbReference type="NCBIfam" id="TIGR00457">
    <property type="entry name" value="asnS"/>
    <property type="match status" value="1"/>
</dbReference>
<dbReference type="InterPro" id="IPR004365">
    <property type="entry name" value="NA-bd_OB_tRNA"/>
</dbReference>
<dbReference type="InterPro" id="IPR006195">
    <property type="entry name" value="aa-tRNA-synth_II"/>
</dbReference>
<dbReference type="InterPro" id="IPR045864">
    <property type="entry name" value="aa-tRNA-synth_II/BPL/LPL"/>
</dbReference>
<dbReference type="GO" id="GO:0006421">
    <property type="term" value="P:asparaginyl-tRNA aminoacylation"/>
    <property type="evidence" value="ECO:0007669"/>
    <property type="project" value="InterPro"/>
</dbReference>
<feature type="region of interest" description="Disordered" evidence="21">
    <location>
        <begin position="14"/>
        <end position="53"/>
    </location>
</feature>
<dbReference type="CDD" id="cd00776">
    <property type="entry name" value="AsxRS_core"/>
    <property type="match status" value="1"/>
</dbReference>
<dbReference type="Pfam" id="PF09494">
    <property type="entry name" value="Slx4"/>
    <property type="match status" value="1"/>
</dbReference>
<evidence type="ECO:0000256" key="12">
    <source>
        <dbReference type="ARBA" id="ARBA00023146"/>
    </source>
</evidence>